<evidence type="ECO:0000313" key="2">
    <source>
        <dbReference type="EMBL" id="QQZ50748.1"/>
    </source>
</evidence>
<evidence type="ECO:0000256" key="1">
    <source>
        <dbReference type="SAM" id="MobiDB-lite"/>
    </source>
</evidence>
<sequence>MLVDSQVDDLQRKLFNLTLDPLDVPATASSSAATPGAPAARALTPWASGSQARRCGAWSRSMATSSRTSPPSRTSSSSWGWYGLATDEAGMKETALIDKLADTSSRADEAAMAELAELVAADERLRPPHDRVAETAKAEAAIL</sequence>
<protein>
    <submittedName>
        <fullName evidence="2">Uncharacterized protein</fullName>
    </submittedName>
</protein>
<gene>
    <name evidence="2" type="ORF">JKL49_05070</name>
</gene>
<accession>A0A974S9K0</accession>
<dbReference type="EMBL" id="CP068570">
    <property type="protein sequence ID" value="QQZ50748.1"/>
    <property type="molecule type" value="Genomic_DNA"/>
</dbReference>
<dbReference type="AlphaFoldDB" id="A0A974S9K0"/>
<reference evidence="2" key="1">
    <citation type="submission" date="2021-01" db="EMBL/GenBank/DDBJ databases">
        <title>Genome sequence of Phenylobacterium sp. 20VBR1 isolated from a valley glaceir, Ny-Alesund, Svalbard.</title>
        <authorList>
            <person name="Thomas F.A."/>
            <person name="Krishnan K.P."/>
            <person name="Sinha R.K."/>
        </authorList>
    </citation>
    <scope>NUCLEOTIDE SEQUENCE</scope>
    <source>
        <strain evidence="2">20VBR1</strain>
    </source>
</reference>
<feature type="region of interest" description="Disordered" evidence="1">
    <location>
        <begin position="57"/>
        <end position="80"/>
    </location>
</feature>
<feature type="compositionally biased region" description="Low complexity" evidence="1">
    <location>
        <begin position="59"/>
        <end position="78"/>
    </location>
</feature>
<organism evidence="2">
    <name type="scientific">Phenylobacterium glaciei</name>
    <dbReference type="NCBI Taxonomy" id="2803784"/>
    <lineage>
        <taxon>Bacteria</taxon>
        <taxon>Pseudomonadati</taxon>
        <taxon>Pseudomonadota</taxon>
        <taxon>Alphaproteobacteria</taxon>
        <taxon>Caulobacterales</taxon>
        <taxon>Caulobacteraceae</taxon>
        <taxon>Phenylobacterium</taxon>
    </lineage>
</organism>
<proteinExistence type="predicted"/>
<name>A0A974S9K0_9CAUL</name>